<dbReference type="Pfam" id="PF06418">
    <property type="entry name" value="CTP_synth_N"/>
    <property type="match status" value="1"/>
</dbReference>
<dbReference type="PANTHER" id="PTHR11550:SF0">
    <property type="entry name" value="CTP SYNTHASE-RELATED"/>
    <property type="match status" value="1"/>
</dbReference>
<dbReference type="GO" id="GO:0005737">
    <property type="term" value="C:cytoplasm"/>
    <property type="evidence" value="ECO:0007669"/>
    <property type="project" value="TreeGrafter"/>
</dbReference>
<organism evidence="12 13">
    <name type="scientific">Microthyrium microscopicum</name>
    <dbReference type="NCBI Taxonomy" id="703497"/>
    <lineage>
        <taxon>Eukaryota</taxon>
        <taxon>Fungi</taxon>
        <taxon>Dikarya</taxon>
        <taxon>Ascomycota</taxon>
        <taxon>Pezizomycotina</taxon>
        <taxon>Dothideomycetes</taxon>
        <taxon>Dothideomycetes incertae sedis</taxon>
        <taxon>Microthyriales</taxon>
        <taxon>Microthyriaceae</taxon>
        <taxon>Microthyrium</taxon>
    </lineage>
</organism>
<comment type="catalytic activity">
    <reaction evidence="8 9">
        <text>UTP + L-glutamine + ATP + H2O = CTP + L-glutamate + ADP + phosphate + 2 H(+)</text>
        <dbReference type="Rhea" id="RHEA:26426"/>
        <dbReference type="ChEBI" id="CHEBI:15377"/>
        <dbReference type="ChEBI" id="CHEBI:15378"/>
        <dbReference type="ChEBI" id="CHEBI:29985"/>
        <dbReference type="ChEBI" id="CHEBI:30616"/>
        <dbReference type="ChEBI" id="CHEBI:37563"/>
        <dbReference type="ChEBI" id="CHEBI:43474"/>
        <dbReference type="ChEBI" id="CHEBI:46398"/>
        <dbReference type="ChEBI" id="CHEBI:58359"/>
        <dbReference type="ChEBI" id="CHEBI:456216"/>
        <dbReference type="EC" id="6.3.4.2"/>
    </reaction>
</comment>
<keyword evidence="13" id="KW-1185">Reference proteome</keyword>
<evidence type="ECO:0000256" key="1">
    <source>
        <dbReference type="ARBA" id="ARBA00005171"/>
    </source>
</evidence>
<dbReference type="EMBL" id="MU004230">
    <property type="protein sequence ID" value="KAF2675540.1"/>
    <property type="molecule type" value="Genomic_DNA"/>
</dbReference>
<keyword evidence="4 9" id="KW-0547">Nucleotide-binding</keyword>
<dbReference type="GO" id="GO:0005524">
    <property type="term" value="F:ATP binding"/>
    <property type="evidence" value="ECO:0007669"/>
    <property type="project" value="UniProtKB-KW"/>
</dbReference>
<evidence type="ECO:0000256" key="7">
    <source>
        <dbReference type="ARBA" id="ARBA00022975"/>
    </source>
</evidence>
<dbReference type="Gene3D" id="3.40.50.300">
    <property type="entry name" value="P-loop containing nucleotide triphosphate hydrolases"/>
    <property type="match status" value="1"/>
</dbReference>
<evidence type="ECO:0000256" key="2">
    <source>
        <dbReference type="ARBA" id="ARBA00007533"/>
    </source>
</evidence>
<dbReference type="CDD" id="cd01746">
    <property type="entry name" value="GATase1_CTP_Synthase"/>
    <property type="match status" value="1"/>
</dbReference>
<evidence type="ECO:0000256" key="5">
    <source>
        <dbReference type="ARBA" id="ARBA00022840"/>
    </source>
</evidence>
<dbReference type="PROSITE" id="PS51273">
    <property type="entry name" value="GATASE_TYPE_1"/>
    <property type="match status" value="1"/>
</dbReference>
<dbReference type="InterPro" id="IPR029062">
    <property type="entry name" value="Class_I_gatase-like"/>
</dbReference>
<dbReference type="NCBIfam" id="NF003792">
    <property type="entry name" value="PRK05380.1"/>
    <property type="match status" value="1"/>
</dbReference>
<feature type="domain" description="Glutamine amidotransferase" evidence="10">
    <location>
        <begin position="320"/>
        <end position="584"/>
    </location>
</feature>
<sequence>MSPSMKYVLVSGGVISGVGKGIIASSSGLLLKTMGMKVSSIKIDPYLNVDAGTMNPKEHGEVFVLDDGGEVDLDLGNYERYLNITLTRENNITTGKIYLHVIEKERRGDYLGRTVQVVPNITDAIIEWIQRVAKIPVDDTNEEPDVCIIELGGTVGDMESMPFVEALVQLKRKAGRDNFFQIHVSYIPTIHGEQKTKPTQMAIKQVRSYGLIPDLIACRCERDLEAPTINKIAQFCHVENDQVLVVRDMPSIYQVPLLLETQGLVPLLKAGLRLDDISVPASLLSRGNEVWDKWKGLTTQNQDYLAVVSIALVGKYTEFHDSYLSVLKALEHSAMQCQRKLEVKWVDSEHLEPKTKGSDSAKFHKAWHEVCTADGILVPGGFGTRGTEGMIAAANWARENDAPYLGICLGMQIAVIEYARNVCGVQGATSEEFSKETTPKTQSIVDIKNMSLDGPVPDGVNAKADAAQLKEGAKGDKSKNLIVFMPEIDKTTMGGTMRLGRRPTHFQPQYEWSKLRALYGNHKDIHERHRHRYEVNPAWVPTLEEAGLAFVGKDDENVRMEIVEIKDKKWFVGVQFHPEYLSRVLTPSRPYLGFVAACAGMLKEVTEQEKNWNADQTTVNGKAHGAF</sequence>
<dbReference type="FunFam" id="3.40.50.300:FF:000207">
    <property type="entry name" value="CTP synthase"/>
    <property type="match status" value="1"/>
</dbReference>
<dbReference type="SUPFAM" id="SSF52317">
    <property type="entry name" value="Class I glutamine amidotransferase-like"/>
    <property type="match status" value="1"/>
</dbReference>
<keyword evidence="3 9" id="KW-0436">Ligase</keyword>
<gene>
    <name evidence="12" type="ORF">BT63DRAFT_420736</name>
</gene>
<dbReference type="AlphaFoldDB" id="A0A6A6UUN6"/>
<keyword evidence="5 9" id="KW-0067">ATP-binding</keyword>
<dbReference type="InterPro" id="IPR017456">
    <property type="entry name" value="CTP_synthase_N"/>
</dbReference>
<dbReference type="SUPFAM" id="SSF52540">
    <property type="entry name" value="P-loop containing nucleoside triphosphate hydrolases"/>
    <property type="match status" value="1"/>
</dbReference>
<comment type="function">
    <text evidence="9">Catalyzes the ATP-dependent amination of UTP to CTP with either L-glutamine or ammonia as the source of nitrogen.</text>
</comment>
<evidence type="ECO:0000256" key="3">
    <source>
        <dbReference type="ARBA" id="ARBA00022598"/>
    </source>
</evidence>
<dbReference type="GO" id="GO:0044210">
    <property type="term" value="P:'de novo' CTP biosynthetic process"/>
    <property type="evidence" value="ECO:0007669"/>
    <property type="project" value="UniProtKB-UniRule"/>
</dbReference>
<evidence type="ECO:0000259" key="11">
    <source>
        <dbReference type="Pfam" id="PF06418"/>
    </source>
</evidence>
<comment type="pathway">
    <text evidence="1 9">Pyrimidine metabolism; CTP biosynthesis via de novo pathway; CTP from UDP: step 2/2.</text>
</comment>
<evidence type="ECO:0000256" key="9">
    <source>
        <dbReference type="RuleBase" id="RU810713"/>
    </source>
</evidence>
<dbReference type="Gene3D" id="3.40.50.880">
    <property type="match status" value="1"/>
</dbReference>
<reference evidence="12" key="1">
    <citation type="journal article" date="2020" name="Stud. Mycol.">
        <title>101 Dothideomycetes genomes: a test case for predicting lifestyles and emergence of pathogens.</title>
        <authorList>
            <person name="Haridas S."/>
            <person name="Albert R."/>
            <person name="Binder M."/>
            <person name="Bloem J."/>
            <person name="Labutti K."/>
            <person name="Salamov A."/>
            <person name="Andreopoulos B."/>
            <person name="Baker S."/>
            <person name="Barry K."/>
            <person name="Bills G."/>
            <person name="Bluhm B."/>
            <person name="Cannon C."/>
            <person name="Castanera R."/>
            <person name="Culley D."/>
            <person name="Daum C."/>
            <person name="Ezra D."/>
            <person name="Gonzalez J."/>
            <person name="Henrissat B."/>
            <person name="Kuo A."/>
            <person name="Liang C."/>
            <person name="Lipzen A."/>
            <person name="Lutzoni F."/>
            <person name="Magnuson J."/>
            <person name="Mondo S."/>
            <person name="Nolan M."/>
            <person name="Ohm R."/>
            <person name="Pangilinan J."/>
            <person name="Park H.-J."/>
            <person name="Ramirez L."/>
            <person name="Alfaro M."/>
            <person name="Sun H."/>
            <person name="Tritt A."/>
            <person name="Yoshinaga Y."/>
            <person name="Zwiers L.-H."/>
            <person name="Turgeon B."/>
            <person name="Goodwin S."/>
            <person name="Spatafora J."/>
            <person name="Crous P."/>
            <person name="Grigoriev I."/>
        </authorList>
    </citation>
    <scope>NUCLEOTIDE SEQUENCE</scope>
    <source>
        <strain evidence="12">CBS 115976</strain>
    </source>
</reference>
<dbReference type="InterPro" id="IPR017926">
    <property type="entry name" value="GATASE"/>
</dbReference>
<feature type="domain" description="CTP synthase N-terminal" evidence="11">
    <location>
        <begin position="6"/>
        <end position="273"/>
    </location>
</feature>
<evidence type="ECO:0000256" key="8">
    <source>
        <dbReference type="ARBA" id="ARBA00047781"/>
    </source>
</evidence>
<dbReference type="Pfam" id="PF00117">
    <property type="entry name" value="GATase"/>
    <property type="match status" value="1"/>
</dbReference>
<comment type="similarity">
    <text evidence="2 9">Belongs to the CTP synthase family.</text>
</comment>
<dbReference type="GO" id="GO:0019856">
    <property type="term" value="P:pyrimidine nucleobase biosynthetic process"/>
    <property type="evidence" value="ECO:0007669"/>
    <property type="project" value="TreeGrafter"/>
</dbReference>
<dbReference type="UniPathway" id="UPA00159">
    <property type="reaction ID" value="UER00277"/>
</dbReference>
<accession>A0A6A6UUN6</accession>
<dbReference type="Proteomes" id="UP000799302">
    <property type="component" value="Unassembled WGS sequence"/>
</dbReference>
<evidence type="ECO:0000313" key="12">
    <source>
        <dbReference type="EMBL" id="KAF2675540.1"/>
    </source>
</evidence>
<dbReference type="InterPro" id="IPR033828">
    <property type="entry name" value="GATase1_CTP_Synthase"/>
</dbReference>
<dbReference type="InterPro" id="IPR004468">
    <property type="entry name" value="CTP_synthase"/>
</dbReference>
<dbReference type="CDD" id="cd03113">
    <property type="entry name" value="CTPS_N"/>
    <property type="match status" value="1"/>
</dbReference>
<dbReference type="InterPro" id="IPR027417">
    <property type="entry name" value="P-loop_NTPase"/>
</dbReference>
<dbReference type="PANTHER" id="PTHR11550">
    <property type="entry name" value="CTP SYNTHASE"/>
    <property type="match status" value="1"/>
</dbReference>
<dbReference type="OrthoDB" id="1739076at2759"/>
<dbReference type="NCBIfam" id="TIGR00337">
    <property type="entry name" value="PyrG"/>
    <property type="match status" value="1"/>
</dbReference>
<keyword evidence="6 9" id="KW-0315">Glutamine amidotransferase</keyword>
<evidence type="ECO:0000313" key="13">
    <source>
        <dbReference type="Proteomes" id="UP000799302"/>
    </source>
</evidence>
<evidence type="ECO:0000259" key="10">
    <source>
        <dbReference type="Pfam" id="PF00117"/>
    </source>
</evidence>
<dbReference type="GO" id="GO:0097268">
    <property type="term" value="C:cytoophidium"/>
    <property type="evidence" value="ECO:0007669"/>
    <property type="project" value="TreeGrafter"/>
</dbReference>
<protein>
    <recommendedName>
        <fullName evidence="9">CTP synthase</fullName>
        <ecNumber evidence="9">6.3.4.2</ecNumber>
    </recommendedName>
    <alternativeName>
        <fullName evidence="9">UTP--ammonia ligase</fullName>
    </alternativeName>
</protein>
<proteinExistence type="inferred from homology"/>
<dbReference type="GO" id="GO:0042802">
    <property type="term" value="F:identical protein binding"/>
    <property type="evidence" value="ECO:0007669"/>
    <property type="project" value="TreeGrafter"/>
</dbReference>
<evidence type="ECO:0000256" key="6">
    <source>
        <dbReference type="ARBA" id="ARBA00022962"/>
    </source>
</evidence>
<dbReference type="EC" id="6.3.4.2" evidence="9"/>
<name>A0A6A6UUN6_9PEZI</name>
<keyword evidence="7 9" id="KW-0665">Pyrimidine biosynthesis</keyword>
<dbReference type="GO" id="GO:0003883">
    <property type="term" value="F:CTP synthase activity"/>
    <property type="evidence" value="ECO:0007669"/>
    <property type="project" value="UniProtKB-UniRule"/>
</dbReference>
<evidence type="ECO:0000256" key="4">
    <source>
        <dbReference type="ARBA" id="ARBA00022741"/>
    </source>
</evidence>